<dbReference type="PANTHER" id="PTHR33164:SF106">
    <property type="entry name" value="TRANSCRIPTIONAL REGULATORY PROTEIN"/>
    <property type="match status" value="1"/>
</dbReference>
<dbReference type="RefSeq" id="WP_345436397.1">
    <property type="nucleotide sequence ID" value="NZ_BAABHK010000012.1"/>
</dbReference>
<dbReference type="Proteomes" id="UP001501442">
    <property type="component" value="Unassembled WGS sequence"/>
</dbReference>
<proteinExistence type="predicted"/>
<dbReference type="InterPro" id="IPR039422">
    <property type="entry name" value="MarR/SlyA-like"/>
</dbReference>
<sequence length="165" mass="18341">MASMTSQDADAARHRRRTTATIRESLRELSIQLSLLNHQVGARADLKDVDLHCLDLINRHGPLSPTALARRAGLHPATITGILDRLQRGGWVTRERDPGATDRRAVAVRALRDRNAELFQLYSGMNTSMEEICAEYTDAELELLAGFLRRTIDAGHEATDRLASD</sequence>
<dbReference type="SMART" id="SM00347">
    <property type="entry name" value="HTH_MARR"/>
    <property type="match status" value="1"/>
</dbReference>
<gene>
    <name evidence="2" type="ORF">GCM10023196_070740</name>
</gene>
<dbReference type="SUPFAM" id="SSF46785">
    <property type="entry name" value="Winged helix' DNA-binding domain"/>
    <property type="match status" value="1"/>
</dbReference>
<name>A0ABP8UIY5_9ACTN</name>
<feature type="domain" description="HTH marR-type" evidence="1">
    <location>
        <begin position="19"/>
        <end position="153"/>
    </location>
</feature>
<protein>
    <submittedName>
        <fullName evidence="2">MarR family transcriptional regulator</fullName>
    </submittedName>
</protein>
<organism evidence="2 3">
    <name type="scientific">Actinoallomurus vinaceus</name>
    <dbReference type="NCBI Taxonomy" id="1080074"/>
    <lineage>
        <taxon>Bacteria</taxon>
        <taxon>Bacillati</taxon>
        <taxon>Actinomycetota</taxon>
        <taxon>Actinomycetes</taxon>
        <taxon>Streptosporangiales</taxon>
        <taxon>Thermomonosporaceae</taxon>
        <taxon>Actinoallomurus</taxon>
    </lineage>
</organism>
<keyword evidence="3" id="KW-1185">Reference proteome</keyword>
<dbReference type="InterPro" id="IPR000835">
    <property type="entry name" value="HTH_MarR-typ"/>
</dbReference>
<evidence type="ECO:0000259" key="1">
    <source>
        <dbReference type="PROSITE" id="PS50995"/>
    </source>
</evidence>
<dbReference type="PANTHER" id="PTHR33164">
    <property type="entry name" value="TRANSCRIPTIONAL REGULATOR, MARR FAMILY"/>
    <property type="match status" value="1"/>
</dbReference>
<dbReference type="Gene3D" id="1.10.10.10">
    <property type="entry name" value="Winged helix-like DNA-binding domain superfamily/Winged helix DNA-binding domain"/>
    <property type="match status" value="1"/>
</dbReference>
<reference evidence="3" key="1">
    <citation type="journal article" date="2019" name="Int. J. Syst. Evol. Microbiol.">
        <title>The Global Catalogue of Microorganisms (GCM) 10K type strain sequencing project: providing services to taxonomists for standard genome sequencing and annotation.</title>
        <authorList>
            <consortium name="The Broad Institute Genomics Platform"/>
            <consortium name="The Broad Institute Genome Sequencing Center for Infectious Disease"/>
            <person name="Wu L."/>
            <person name="Ma J."/>
        </authorList>
    </citation>
    <scope>NUCLEOTIDE SEQUENCE [LARGE SCALE GENOMIC DNA]</scope>
    <source>
        <strain evidence="3">JCM 17939</strain>
    </source>
</reference>
<dbReference type="Pfam" id="PF01047">
    <property type="entry name" value="MarR"/>
    <property type="match status" value="1"/>
</dbReference>
<dbReference type="PRINTS" id="PR00598">
    <property type="entry name" value="HTHMARR"/>
</dbReference>
<dbReference type="InterPro" id="IPR036388">
    <property type="entry name" value="WH-like_DNA-bd_sf"/>
</dbReference>
<dbReference type="InterPro" id="IPR036390">
    <property type="entry name" value="WH_DNA-bd_sf"/>
</dbReference>
<accession>A0ABP8UIY5</accession>
<dbReference type="PROSITE" id="PS50995">
    <property type="entry name" value="HTH_MARR_2"/>
    <property type="match status" value="1"/>
</dbReference>
<dbReference type="EMBL" id="BAABHK010000012">
    <property type="protein sequence ID" value="GAA4633396.1"/>
    <property type="molecule type" value="Genomic_DNA"/>
</dbReference>
<evidence type="ECO:0000313" key="2">
    <source>
        <dbReference type="EMBL" id="GAA4633396.1"/>
    </source>
</evidence>
<evidence type="ECO:0000313" key="3">
    <source>
        <dbReference type="Proteomes" id="UP001501442"/>
    </source>
</evidence>
<comment type="caution">
    <text evidence="2">The sequence shown here is derived from an EMBL/GenBank/DDBJ whole genome shotgun (WGS) entry which is preliminary data.</text>
</comment>